<dbReference type="Pfam" id="PF01814">
    <property type="entry name" value="Hemerythrin"/>
    <property type="match status" value="1"/>
</dbReference>
<comment type="caution">
    <text evidence="6">The sequence shown here is derived from an EMBL/GenBank/DDBJ whole genome shotgun (WGS) entry which is preliminary data.</text>
</comment>
<dbReference type="Gene3D" id="1.10.3910.10">
    <property type="entry name" value="SP0561-like"/>
    <property type="match status" value="1"/>
</dbReference>
<dbReference type="InterPro" id="IPR012312">
    <property type="entry name" value="Hemerythrin-like"/>
</dbReference>
<evidence type="ECO:0000259" key="5">
    <source>
        <dbReference type="Pfam" id="PF01814"/>
    </source>
</evidence>
<dbReference type="GO" id="GO:0005737">
    <property type="term" value="C:cytoplasm"/>
    <property type="evidence" value="ECO:0007669"/>
    <property type="project" value="UniProtKB-SubCell"/>
</dbReference>
<dbReference type="PANTHER" id="PTHR36438:SF1">
    <property type="entry name" value="IRON-SULFUR CLUSTER REPAIR PROTEIN YTFE"/>
    <property type="match status" value="1"/>
</dbReference>
<gene>
    <name evidence="6" type="ORF">RCZ01_23140</name>
</gene>
<keyword evidence="4" id="KW-0408">Iron</keyword>
<proteinExistence type="predicted"/>
<dbReference type="PANTHER" id="PTHR36438">
    <property type="entry name" value="IRON-SULFUR CLUSTER REPAIR PROTEIN YTFE"/>
    <property type="match status" value="1"/>
</dbReference>
<feature type="domain" description="Hemerythrin-like" evidence="5">
    <location>
        <begin position="92"/>
        <end position="242"/>
    </location>
</feature>
<keyword evidence="7" id="KW-1185">Reference proteome</keyword>
<evidence type="ECO:0000256" key="2">
    <source>
        <dbReference type="ARBA" id="ARBA00022490"/>
    </source>
</evidence>
<dbReference type="GO" id="GO:0046872">
    <property type="term" value="F:metal ion binding"/>
    <property type="evidence" value="ECO:0007669"/>
    <property type="project" value="UniProtKB-KW"/>
</dbReference>
<evidence type="ECO:0000256" key="4">
    <source>
        <dbReference type="ARBA" id="ARBA00023004"/>
    </source>
</evidence>
<dbReference type="EMBL" id="BLBC01000016">
    <property type="protein sequence ID" value="GET47012.1"/>
    <property type="molecule type" value="Genomic_DNA"/>
</dbReference>
<evidence type="ECO:0000256" key="3">
    <source>
        <dbReference type="ARBA" id="ARBA00022723"/>
    </source>
</evidence>
<dbReference type="InterPro" id="IPR038062">
    <property type="entry name" value="ScdA-like_N_sf"/>
</dbReference>
<keyword evidence="3" id="KW-0479">Metal-binding</keyword>
<protein>
    <submittedName>
        <fullName evidence="6">Iron-sulfur cluster repair di-iron protein</fullName>
    </submittedName>
</protein>
<dbReference type="Proteomes" id="UP000398217">
    <property type="component" value="Unassembled WGS sequence"/>
</dbReference>
<reference evidence="7" key="1">
    <citation type="journal article" date="2020" name="Int. J. Syst. Evol. Microbiol.">
        <title>Capnocytophaga felis sp. nov. isolated from the feline oral cavity.</title>
        <authorList>
            <person name="Suzuki M."/>
            <person name="Umeda K."/>
            <person name="Kimura M."/>
            <person name="Imaoka K."/>
            <person name="Morikawa S."/>
            <person name="Maeda K."/>
        </authorList>
    </citation>
    <scope>NUCLEOTIDE SEQUENCE [LARGE SCALE GENOMIC DNA]</scope>
    <source>
        <strain evidence="7">KC07070</strain>
    </source>
</reference>
<dbReference type="Gene3D" id="1.20.120.520">
    <property type="entry name" value="nmb1532 protein domain like"/>
    <property type="match status" value="1"/>
</dbReference>
<dbReference type="Pfam" id="PF04405">
    <property type="entry name" value="ScdA_N"/>
    <property type="match status" value="1"/>
</dbReference>
<organism evidence="6 7">
    <name type="scientific">Capnocytophaga felis</name>
    <dbReference type="NCBI Taxonomy" id="2267611"/>
    <lineage>
        <taxon>Bacteria</taxon>
        <taxon>Pseudomonadati</taxon>
        <taxon>Bacteroidota</taxon>
        <taxon>Flavobacteriia</taxon>
        <taxon>Flavobacteriales</taxon>
        <taxon>Flavobacteriaceae</taxon>
        <taxon>Capnocytophaga</taxon>
    </lineage>
</organism>
<keyword evidence="2" id="KW-0963">Cytoplasm</keyword>
<sequence length="251" mass="29015">MFYIFAPKFKTLNMNLENNTIGEIVAQDFRAAAIFKKYGIDFCCKGGRTITEACKKKEINQNQLINELKTIPQGGNENLNVSDWPLDLLVNYIVRMHHSYVREKIPYLLQFLDKLCKVHGDRHPELLEINHLFTESAFDLQSHLEKEEQILFPFIEELVKASQNGRKTPVPHFGTVANPIKMMEHEHSAEGDRFKKIATLTDGYTPPADACNTYRVTFAMLQEFEDNLHRHIHLENNILFSKAVALEKQLQ</sequence>
<evidence type="ECO:0000256" key="1">
    <source>
        <dbReference type="ARBA" id="ARBA00004496"/>
    </source>
</evidence>
<accession>A0A5M4BCC3</accession>
<evidence type="ECO:0000313" key="6">
    <source>
        <dbReference type="EMBL" id="GET47012.1"/>
    </source>
</evidence>
<evidence type="ECO:0000313" key="7">
    <source>
        <dbReference type="Proteomes" id="UP000398217"/>
    </source>
</evidence>
<name>A0A5M4BCC3_9FLAO</name>
<dbReference type="NCBIfam" id="TIGR03652">
    <property type="entry name" value="FeS_repair_RIC"/>
    <property type="match status" value="1"/>
</dbReference>
<dbReference type="InterPro" id="IPR019903">
    <property type="entry name" value="RIC_family"/>
</dbReference>
<dbReference type="AlphaFoldDB" id="A0A5M4BCC3"/>
<comment type="subcellular location">
    <subcellularLocation>
        <location evidence="1">Cytoplasm</location>
    </subcellularLocation>
</comment>